<feature type="compositionally biased region" description="Basic and acidic residues" evidence="3">
    <location>
        <begin position="296"/>
        <end position="325"/>
    </location>
</feature>
<feature type="region of interest" description="Disordered" evidence="3">
    <location>
        <begin position="1"/>
        <end position="22"/>
    </location>
</feature>
<dbReference type="GO" id="GO:0030686">
    <property type="term" value="C:90S preribosome"/>
    <property type="evidence" value="ECO:0007669"/>
    <property type="project" value="TreeGrafter"/>
</dbReference>
<feature type="compositionally biased region" description="Acidic residues" evidence="3">
    <location>
        <begin position="10"/>
        <end position="21"/>
    </location>
</feature>
<evidence type="ECO:0000256" key="1">
    <source>
        <dbReference type="ARBA" id="ARBA00007473"/>
    </source>
</evidence>
<feature type="compositionally biased region" description="Basic residues" evidence="3">
    <location>
        <begin position="624"/>
        <end position="636"/>
    </location>
</feature>
<evidence type="ECO:0000256" key="3">
    <source>
        <dbReference type="SAM" id="MobiDB-lite"/>
    </source>
</evidence>
<dbReference type="OrthoDB" id="10252032at2759"/>
<dbReference type="GO" id="GO:0005730">
    <property type="term" value="C:nucleolus"/>
    <property type="evidence" value="ECO:0007669"/>
    <property type="project" value="TreeGrafter"/>
</dbReference>
<feature type="compositionally biased region" description="Acidic residues" evidence="3">
    <location>
        <begin position="423"/>
        <end position="438"/>
    </location>
</feature>
<evidence type="ECO:0000259" key="4">
    <source>
        <dbReference type="Pfam" id="PF12936"/>
    </source>
</evidence>
<evidence type="ECO:0000313" key="6">
    <source>
        <dbReference type="Proteomes" id="UP000494206"/>
    </source>
</evidence>
<dbReference type="Proteomes" id="UP000494206">
    <property type="component" value="Unassembled WGS sequence"/>
</dbReference>
<gene>
    <name evidence="5" type="ORF">CBOVIS_LOCUS7026</name>
</gene>
<keyword evidence="6" id="KW-1185">Reference proteome</keyword>
<dbReference type="PANTHER" id="PTHR14490:SF5">
    <property type="entry name" value="PROTEIN KRI1 HOMOLOG"/>
    <property type="match status" value="1"/>
</dbReference>
<accession>A0A8S1EX14</accession>
<comment type="caution">
    <text evidence="5">The sequence shown here is derived from an EMBL/GenBank/DDBJ whole genome shotgun (WGS) entry which is preliminary data.</text>
</comment>
<name>A0A8S1EX14_9PELO</name>
<proteinExistence type="inferred from homology"/>
<feature type="compositionally biased region" description="Acidic residues" evidence="3">
    <location>
        <begin position="397"/>
        <end position="411"/>
    </location>
</feature>
<feature type="region of interest" description="Disordered" evidence="3">
    <location>
        <begin position="290"/>
        <end position="325"/>
    </location>
</feature>
<feature type="compositionally biased region" description="Basic and acidic residues" evidence="3">
    <location>
        <begin position="600"/>
        <end position="612"/>
    </location>
</feature>
<dbReference type="Pfam" id="PF05178">
    <property type="entry name" value="Kri1"/>
    <property type="match status" value="1"/>
</dbReference>
<feature type="compositionally biased region" description="Basic and acidic residues" evidence="3">
    <location>
        <begin position="439"/>
        <end position="450"/>
    </location>
</feature>
<protein>
    <recommendedName>
        <fullName evidence="2">Protein KRI1 homolog</fullName>
    </recommendedName>
</protein>
<comment type="similarity">
    <text evidence="1">Belongs to the KRI1 family.</text>
</comment>
<feature type="region of interest" description="Disordered" evidence="3">
    <location>
        <begin position="372"/>
        <end position="489"/>
    </location>
</feature>
<feature type="compositionally biased region" description="Basic residues" evidence="3">
    <location>
        <begin position="680"/>
        <end position="689"/>
    </location>
</feature>
<sequence>MKKSKKLALFEDDGGNEEETELPINKGYAERYDNWRRLEEMQKIKDKFGDVEDDDDSSSSESEPEWTNEHEEAFLKTLGALKAGEKLESGKSFFENVEPISTKKIEKKKKDEKMTVKDYERKLILERNGKIEESDEDESEQIEHDPGYHQEQEELRKSLVAAIHTDDDEDEDVLVERKKTEKELKKDESDFLEWLKTEEEKSDKVMAKELKHLKKIWKKDDLDESEKFLRDYILNKDYDVSQSNENPTYEEIVALEEDEKEMDKNLDFERKYNFRFENPDQEFIKQYPRTVMESMRSADSKRKEKRVEREERKKKEKEEKKKELKELQKMKKSEIEEKLAKLKKAAGCDIPLSIDELNADFDPKEFDRKMQEIFNDEYYGNEEDVPENENEKPVFSDMDDSDFEDYDNLDVDELKRHNNKEIDDGEDDEEHDEPEEESVEKKAAKNEKSVMKNGKFDMISAAQKALKNDKDKDSRRKRKRNALKEALAKEKPLFDPKEKTFEEYFNEYYALDYEDIIGDQVTKFKYREVEPNTFGLTPEEILEADERQLNAWASLKKVTAYRTPQEEKFDKFAYEKKAKDVEKKKRILSTDFGGKKSLKRKAEEEELLKEAEQNSEVVGAGEGKKKKKKRGKKKAKLANGLERKEEQIAENEEEQNKNEPENVEDDSEKTVEPTTNTQKPVKKARRRNKNNVIAAKFGPGVTDSRIKAYGLNPTRFKKGLVYGS</sequence>
<feature type="region of interest" description="Disordered" evidence="3">
    <location>
        <begin position="46"/>
        <end position="71"/>
    </location>
</feature>
<feature type="compositionally biased region" description="Basic and acidic residues" evidence="3">
    <location>
        <begin position="412"/>
        <end position="422"/>
    </location>
</feature>
<evidence type="ECO:0000256" key="2">
    <source>
        <dbReference type="ARBA" id="ARBA00017294"/>
    </source>
</evidence>
<dbReference type="AlphaFoldDB" id="A0A8S1EX14"/>
<feature type="region of interest" description="Disordered" evidence="3">
    <location>
        <begin position="595"/>
        <end position="691"/>
    </location>
</feature>
<dbReference type="EMBL" id="CADEPM010000004">
    <property type="protein sequence ID" value="CAB3404742.1"/>
    <property type="molecule type" value="Genomic_DNA"/>
</dbReference>
<dbReference type="InterPro" id="IPR024626">
    <property type="entry name" value="Kri1-like_C"/>
</dbReference>
<feature type="compositionally biased region" description="Basic and acidic residues" evidence="3">
    <location>
        <begin position="141"/>
        <end position="152"/>
    </location>
</feature>
<dbReference type="PANTHER" id="PTHR14490">
    <property type="entry name" value="ZINC FINGER, ZZ TYPE"/>
    <property type="match status" value="1"/>
</dbReference>
<feature type="domain" description="Kri1-like C-terminal" evidence="4">
    <location>
        <begin position="499"/>
        <end position="586"/>
    </location>
</feature>
<dbReference type="InterPro" id="IPR018034">
    <property type="entry name" value="Kri1"/>
</dbReference>
<dbReference type="GO" id="GO:0000447">
    <property type="term" value="P:endonucleolytic cleavage in ITS1 to separate SSU-rRNA from 5.8S rRNA and LSU-rRNA from tricistronic rRNA transcript (SSU-rRNA, 5.8S rRNA, LSU-rRNA)"/>
    <property type="evidence" value="ECO:0007669"/>
    <property type="project" value="TreeGrafter"/>
</dbReference>
<feature type="compositionally biased region" description="Acidic residues" evidence="3">
    <location>
        <begin position="379"/>
        <end position="388"/>
    </location>
</feature>
<reference evidence="5 6" key="1">
    <citation type="submission" date="2020-04" db="EMBL/GenBank/DDBJ databases">
        <authorList>
            <person name="Laetsch R D."/>
            <person name="Stevens L."/>
            <person name="Kumar S."/>
            <person name="Blaxter L. M."/>
        </authorList>
    </citation>
    <scope>NUCLEOTIDE SEQUENCE [LARGE SCALE GENOMIC DNA]</scope>
</reference>
<feature type="compositionally biased region" description="Acidic residues" evidence="3">
    <location>
        <begin position="51"/>
        <end position="66"/>
    </location>
</feature>
<organism evidence="5 6">
    <name type="scientific">Caenorhabditis bovis</name>
    <dbReference type="NCBI Taxonomy" id="2654633"/>
    <lineage>
        <taxon>Eukaryota</taxon>
        <taxon>Metazoa</taxon>
        <taxon>Ecdysozoa</taxon>
        <taxon>Nematoda</taxon>
        <taxon>Chromadorea</taxon>
        <taxon>Rhabditida</taxon>
        <taxon>Rhabditina</taxon>
        <taxon>Rhabditomorpha</taxon>
        <taxon>Rhabditoidea</taxon>
        <taxon>Rhabditidae</taxon>
        <taxon>Peloderinae</taxon>
        <taxon>Caenorhabditis</taxon>
    </lineage>
</organism>
<evidence type="ECO:0000313" key="5">
    <source>
        <dbReference type="EMBL" id="CAB3404742.1"/>
    </source>
</evidence>
<feature type="region of interest" description="Disordered" evidence="3">
    <location>
        <begin position="127"/>
        <end position="152"/>
    </location>
</feature>
<dbReference type="Pfam" id="PF12936">
    <property type="entry name" value="Kri1_C"/>
    <property type="match status" value="1"/>
</dbReference>